<dbReference type="GO" id="GO:0060320">
    <property type="term" value="P:rejection of self pollen"/>
    <property type="evidence" value="ECO:0007669"/>
    <property type="project" value="UniProtKB-KW"/>
</dbReference>
<evidence type="ECO:0000256" key="6">
    <source>
        <dbReference type="SAM" id="SignalP"/>
    </source>
</evidence>
<evidence type="ECO:0000313" key="7">
    <source>
        <dbReference type="EMBL" id="CAA7039798.1"/>
    </source>
</evidence>
<reference evidence="7" key="1">
    <citation type="submission" date="2020-01" db="EMBL/GenBank/DDBJ databases">
        <authorList>
            <person name="Mishra B."/>
        </authorList>
    </citation>
    <scope>NUCLEOTIDE SEQUENCE [LARGE SCALE GENOMIC DNA]</scope>
</reference>
<evidence type="ECO:0000256" key="3">
    <source>
        <dbReference type="ARBA" id="ARBA00022471"/>
    </source>
</evidence>
<sequence>MKALVSWCLVLQVIILHVNSAETGDVDFTLLIKNEMYNFKKPAVFYRCQSSKKDLGWHKSLPSSEFQWSFEVPQFGNGVKIHNCEFRSRIGTANIEIKTVSTTAILCDGQVCRYAIRRNGIYFIGYELYYPFGWFFEMSRPVEKLVEPWKPWSPHQLEALRRRKHGGD</sequence>
<comment type="caution">
    <text evidence="7">The sequence shown here is derived from an EMBL/GenBank/DDBJ whole genome shotgun (WGS) entry which is preliminary data.</text>
</comment>
<keyword evidence="4" id="KW-0964">Secreted</keyword>
<dbReference type="EMBL" id="CACVBM020001218">
    <property type="protein sequence ID" value="CAA7039798.1"/>
    <property type="molecule type" value="Genomic_DNA"/>
</dbReference>
<accession>A0A6D2JIX7</accession>
<dbReference type="AlphaFoldDB" id="A0A6D2JIX7"/>
<evidence type="ECO:0000313" key="8">
    <source>
        <dbReference type="Proteomes" id="UP000467841"/>
    </source>
</evidence>
<feature type="signal peptide" evidence="6">
    <location>
        <begin position="1"/>
        <end position="23"/>
    </location>
</feature>
<organism evidence="7 8">
    <name type="scientific">Microthlaspi erraticum</name>
    <dbReference type="NCBI Taxonomy" id="1685480"/>
    <lineage>
        <taxon>Eukaryota</taxon>
        <taxon>Viridiplantae</taxon>
        <taxon>Streptophyta</taxon>
        <taxon>Embryophyta</taxon>
        <taxon>Tracheophyta</taxon>
        <taxon>Spermatophyta</taxon>
        <taxon>Magnoliopsida</taxon>
        <taxon>eudicotyledons</taxon>
        <taxon>Gunneridae</taxon>
        <taxon>Pentapetalae</taxon>
        <taxon>rosids</taxon>
        <taxon>malvids</taxon>
        <taxon>Brassicales</taxon>
        <taxon>Brassicaceae</taxon>
        <taxon>Coluteocarpeae</taxon>
        <taxon>Microthlaspi</taxon>
    </lineage>
</organism>
<proteinExistence type="inferred from homology"/>
<keyword evidence="3" id="KW-0713">Self-incompatibility</keyword>
<dbReference type="Pfam" id="PF05938">
    <property type="entry name" value="Self-incomp_S1"/>
    <property type="match status" value="1"/>
</dbReference>
<feature type="chain" id="PRO_5043422514" evidence="6">
    <location>
        <begin position="24"/>
        <end position="168"/>
    </location>
</feature>
<evidence type="ECO:0000256" key="2">
    <source>
        <dbReference type="ARBA" id="ARBA00005581"/>
    </source>
</evidence>
<comment type="subcellular location">
    <subcellularLocation>
        <location evidence="1">Secreted</location>
    </subcellularLocation>
</comment>
<keyword evidence="8" id="KW-1185">Reference proteome</keyword>
<gene>
    <name evidence="7" type="ORF">MERR_LOCUS27033</name>
</gene>
<evidence type="ECO:0000256" key="5">
    <source>
        <dbReference type="ARBA" id="ARBA00022729"/>
    </source>
</evidence>
<dbReference type="InterPro" id="IPR010264">
    <property type="entry name" value="Self-incomp_S1"/>
</dbReference>
<evidence type="ECO:0000256" key="4">
    <source>
        <dbReference type="ARBA" id="ARBA00022525"/>
    </source>
</evidence>
<dbReference type="GO" id="GO:0005576">
    <property type="term" value="C:extracellular region"/>
    <property type="evidence" value="ECO:0007669"/>
    <property type="project" value="UniProtKB-SubCell"/>
</dbReference>
<dbReference type="OrthoDB" id="1021393at2759"/>
<name>A0A6D2JIX7_9BRAS</name>
<dbReference type="Proteomes" id="UP000467841">
    <property type="component" value="Unassembled WGS sequence"/>
</dbReference>
<keyword evidence="5 6" id="KW-0732">Signal</keyword>
<evidence type="ECO:0000256" key="1">
    <source>
        <dbReference type="ARBA" id="ARBA00004613"/>
    </source>
</evidence>
<protein>
    <submittedName>
        <fullName evidence="7">Uncharacterized protein</fullName>
    </submittedName>
</protein>
<comment type="similarity">
    <text evidence="2">Belongs to the plant self-incompatibility (S1) protein family.</text>
</comment>